<organism evidence="3">
    <name type="scientific">Symploca sp. SIO1C4</name>
    <dbReference type="NCBI Taxonomy" id="2607765"/>
    <lineage>
        <taxon>Bacteria</taxon>
        <taxon>Bacillati</taxon>
        <taxon>Cyanobacteriota</taxon>
        <taxon>Cyanophyceae</taxon>
        <taxon>Coleofasciculales</taxon>
        <taxon>Coleofasciculaceae</taxon>
        <taxon>Symploca</taxon>
    </lineage>
</organism>
<feature type="non-terminal residue" evidence="3">
    <location>
        <position position="142"/>
    </location>
</feature>
<dbReference type="InterPro" id="IPR011032">
    <property type="entry name" value="GroES-like_sf"/>
</dbReference>
<dbReference type="Pfam" id="PF08240">
    <property type="entry name" value="ADH_N"/>
    <property type="match status" value="1"/>
</dbReference>
<reference evidence="3" key="1">
    <citation type="submission" date="2019-11" db="EMBL/GenBank/DDBJ databases">
        <title>Genomic insights into an expanded diversity of filamentous marine cyanobacteria reveals the extraordinary biosynthetic potential of Moorea and Okeania.</title>
        <authorList>
            <person name="Ferreira Leao T."/>
            <person name="Wang M."/>
            <person name="Moss N."/>
            <person name="Da Silva R."/>
            <person name="Sanders J."/>
            <person name="Nurk S."/>
            <person name="Gurevich A."/>
            <person name="Humphrey G."/>
            <person name="Reher R."/>
            <person name="Zhu Q."/>
            <person name="Belda-Ferre P."/>
            <person name="Glukhov E."/>
            <person name="Rex R."/>
            <person name="Dorrestein P.C."/>
            <person name="Knight R."/>
            <person name="Pevzner P."/>
            <person name="Gerwick W.H."/>
            <person name="Gerwick L."/>
        </authorList>
    </citation>
    <scope>NUCLEOTIDE SEQUENCE</scope>
    <source>
        <strain evidence="3">SIO1C4</strain>
    </source>
</reference>
<gene>
    <name evidence="3" type="ORF">F6J89_33335</name>
</gene>
<sequence length="142" mass="15009">MKAVRIHEYIGPASVRVEQTDVLQPGAGEVRIRVGAAGINNSDLQTTYGTYRGYGYRGLPHILGQEAAGIVDAIGEQVKGLVPGMRVVGHVRGAFAEMAMGLATELLPLPEEVSFEVAASLPITYLTASLALIHKAKLQAGE</sequence>
<name>A0A6B3NSE6_9CYAN</name>
<accession>A0A6B3NSE6</accession>
<dbReference type="AlphaFoldDB" id="A0A6B3NSE6"/>
<feature type="domain" description="Alcohol dehydrogenase-like N-terminal" evidence="2">
    <location>
        <begin position="26"/>
        <end position="110"/>
    </location>
</feature>
<dbReference type="PANTHER" id="PTHR44154">
    <property type="entry name" value="QUINONE OXIDOREDUCTASE"/>
    <property type="match status" value="1"/>
</dbReference>
<dbReference type="InterPro" id="IPR013154">
    <property type="entry name" value="ADH-like_N"/>
</dbReference>
<evidence type="ECO:0000259" key="2">
    <source>
        <dbReference type="Pfam" id="PF08240"/>
    </source>
</evidence>
<dbReference type="PANTHER" id="PTHR44154:SF1">
    <property type="entry name" value="QUINONE OXIDOREDUCTASE"/>
    <property type="match status" value="1"/>
</dbReference>
<dbReference type="InterPro" id="IPR051603">
    <property type="entry name" value="Zinc-ADH_QOR/CCCR"/>
</dbReference>
<proteinExistence type="predicted"/>
<protein>
    <submittedName>
        <fullName evidence="3">Alcohol dehydrogenase catalytic domain-containing protein</fullName>
    </submittedName>
</protein>
<comment type="caution">
    <text evidence="3">The sequence shown here is derived from an EMBL/GenBank/DDBJ whole genome shotgun (WGS) entry which is preliminary data.</text>
</comment>
<dbReference type="SUPFAM" id="SSF50129">
    <property type="entry name" value="GroES-like"/>
    <property type="match status" value="1"/>
</dbReference>
<dbReference type="EMBL" id="JAAHFQ010001196">
    <property type="protein sequence ID" value="NER32351.1"/>
    <property type="molecule type" value="Genomic_DNA"/>
</dbReference>
<evidence type="ECO:0000256" key="1">
    <source>
        <dbReference type="ARBA" id="ARBA00022857"/>
    </source>
</evidence>
<evidence type="ECO:0000313" key="3">
    <source>
        <dbReference type="EMBL" id="NER32351.1"/>
    </source>
</evidence>
<keyword evidence="1" id="KW-0521">NADP</keyword>
<dbReference type="Gene3D" id="3.90.180.10">
    <property type="entry name" value="Medium-chain alcohol dehydrogenases, catalytic domain"/>
    <property type="match status" value="1"/>
</dbReference>